<dbReference type="EMBL" id="JBHTMX010000006">
    <property type="protein sequence ID" value="MFD1330796.1"/>
    <property type="molecule type" value="Genomic_DNA"/>
</dbReference>
<gene>
    <name evidence="1" type="ORF">ACFQ4O_02160</name>
</gene>
<dbReference type="Proteomes" id="UP001597171">
    <property type="component" value="Unassembled WGS sequence"/>
</dbReference>
<sequence length="264" mass="29379">MPQKLDTKIEQNWVFCDGVMAIHKLYGELAVSLVQGCWRQGVVLPRAGADLGGWGGLSAFEGANDILRRLGLATVDDRLTVDTDQVFQFISDRSQASHMTLPPIDAVLAAWISLMNQLGRASLKRLPFVPHNDIMPVMDALVGLDYARMLDNTFLWTDKIGRAMQMSGWWDEQGFSYEELQERDVDREMRSALTSIPEEVRLAALRDDQMTVAKALQARWVAGAWLPDSIDDASPWRWAALGPEAKRLVQLVQGADGPSTLAIN</sequence>
<name>A0ABW3Z3R9_9HYPH</name>
<proteinExistence type="predicted"/>
<evidence type="ECO:0000313" key="2">
    <source>
        <dbReference type="Proteomes" id="UP001597171"/>
    </source>
</evidence>
<protein>
    <submittedName>
        <fullName evidence="1">Uncharacterized protein</fullName>
    </submittedName>
</protein>
<evidence type="ECO:0000313" key="1">
    <source>
        <dbReference type="EMBL" id="MFD1330796.1"/>
    </source>
</evidence>
<reference evidence="2" key="1">
    <citation type="journal article" date="2019" name="Int. J. Syst. Evol. Microbiol.">
        <title>The Global Catalogue of Microorganisms (GCM) 10K type strain sequencing project: providing services to taxonomists for standard genome sequencing and annotation.</title>
        <authorList>
            <consortium name="The Broad Institute Genomics Platform"/>
            <consortium name="The Broad Institute Genome Sequencing Center for Infectious Disease"/>
            <person name="Wu L."/>
            <person name="Ma J."/>
        </authorList>
    </citation>
    <scope>NUCLEOTIDE SEQUENCE [LARGE SCALE GENOMIC DNA]</scope>
    <source>
        <strain evidence="2">CCUG 61696</strain>
    </source>
</reference>
<accession>A0ABW3Z3R9</accession>
<comment type="caution">
    <text evidence="1">The sequence shown here is derived from an EMBL/GenBank/DDBJ whole genome shotgun (WGS) entry which is preliminary data.</text>
</comment>
<keyword evidence="2" id="KW-1185">Reference proteome</keyword>
<dbReference type="RefSeq" id="WP_378773991.1">
    <property type="nucleotide sequence ID" value="NZ_JBHTMX010000006.1"/>
</dbReference>
<organism evidence="1 2">
    <name type="scientific">Methylopila musalis</name>
    <dbReference type="NCBI Taxonomy" id="1134781"/>
    <lineage>
        <taxon>Bacteria</taxon>
        <taxon>Pseudomonadati</taxon>
        <taxon>Pseudomonadota</taxon>
        <taxon>Alphaproteobacteria</taxon>
        <taxon>Hyphomicrobiales</taxon>
        <taxon>Methylopilaceae</taxon>
        <taxon>Methylopila</taxon>
    </lineage>
</organism>